<dbReference type="OrthoDB" id="8477619at2"/>
<evidence type="ECO:0000313" key="1">
    <source>
        <dbReference type="EMBL" id="AUB81456.1"/>
    </source>
</evidence>
<dbReference type="RefSeq" id="WP_100919228.1">
    <property type="nucleotide sequence ID" value="NZ_CP020370.1"/>
</dbReference>
<keyword evidence="2" id="KW-1185">Reference proteome</keyword>
<evidence type="ECO:0000313" key="2">
    <source>
        <dbReference type="Proteomes" id="UP000232638"/>
    </source>
</evidence>
<name>A0A2K8U797_9GAMM</name>
<dbReference type="KEGG" id="tsy:THSYN_11155"/>
<accession>A0A2K8U797</accession>
<sequence length="1195" mass="124870">MAITAEDLRFFQSERMSDTTDGGGQRAGTEILSGTANQIFDDLSDVDRVAGDVSIRKVFAQVASADAAKYLDAGVVVLTPPADPAVSVLAFSTGSHYDERGALRERLESGLSPGARWSGWLWGTHFTNQRALNLWQRPAASLPGVGQRLVLVASANGVAQSSQVVWITRVVDDVVEVQTPQGAVTVRSVVCELAEPLRQDFTGSEPGLYDATGATEIFATRYSADAVSLVGALPLASAAALGDYSVRLPSLYAALIPTATTETALADTTPGGGLAGLVPAAAGTWSFSTSTDCVKPGASLYLGGPVYPGTLSIVVAGSTITDLGGTLRLATTPIGTVDYSNGVCAFNDAAPAFGAAAKNILYRPGAAPVRIADTAAQLVTFENRGFVWVITLVPSPAAGTLRVSYRTNDEWYTLFDTGAGALAGVDASYGSGQLNRATGTVTLTCGGLPDVDSEIIYAWGTPISYTARGGTALDAPKVSGTTAHPGVAPGTVDISWSVGATTYTLSDDGAGGVSGTGGTGAIHYATGQWWVRPSLVPPHGTEFTISYDYGDPVTETFSAPARQPDTSLLLTLAAVPRPGSVAVTWPISVVDYRDTNHQMPPIPEQVSATDDGAGALPITGGTAGVVNYANATLAWVPEVTLTVPRQSWLVGEQLGVEASGPVYRVVFNGFWYQDTGGTFPGAGTVTVRYRPSGGDTGALETLTLTALDLDLAKGFGETLTAGSLRFTLGGTHYIHRNGALYTDLSPATGVGALAGTLDTSSGRARLTQWPAGGANAVTLDALVTEFGGQPVDQVIFRTATSPIKPGTLQLRWTDLLGSTFTKTPGPTGIITDNDCEIRVDPIRGLVRCRFGRWRLVSGLTPAELAADWYSADAIVTTGTVQSIWQSHLIDAASLVYNAVATTTIPPDSTLLGLDAARLPVDGRVLIYRPGMLALVHHTATLSVPTLSAGQVIDCGRLRLYRVVIDDSLQARLPADRYTLDRAAGLLTLADPLPQSGFTPPWTIRHTIADLGRLRDTDINGTLTFVRALSYDFPAATSLVSGMLYCGTLQARVSNLFAQTTWTGTWSDARLGDEPLCQYNATLYPIGVTNAAAVPDRVLVQITGATAFRVIGESLGIIAVGDTTQDCSPVNPLTGQPYFTIDARGWGLGWSVGNCLRFNVAAASYPIDLVRAVQPSQPSGLGDEVELLLVGNVDGA</sequence>
<dbReference type="Proteomes" id="UP000232638">
    <property type="component" value="Chromosome"/>
</dbReference>
<dbReference type="EMBL" id="CP020370">
    <property type="protein sequence ID" value="AUB81456.1"/>
    <property type="molecule type" value="Genomic_DNA"/>
</dbReference>
<dbReference type="AlphaFoldDB" id="A0A2K8U797"/>
<gene>
    <name evidence="1" type="ORF">THSYN_11155</name>
</gene>
<reference evidence="1 2" key="1">
    <citation type="submission" date="2017-03" db="EMBL/GenBank/DDBJ databases">
        <title>Complete genome sequence of Candidatus 'Thiodictyon syntrophicum' sp. nov. strain Cad16T, a photolithoautotroph purple sulfur bacterium isolated from an alpine meromictic lake.</title>
        <authorList>
            <person name="Luedin S.M."/>
            <person name="Pothier J.F."/>
            <person name="Danza F."/>
            <person name="Storelli N."/>
            <person name="Wittwer M."/>
            <person name="Tonolla M."/>
        </authorList>
    </citation>
    <scope>NUCLEOTIDE SEQUENCE [LARGE SCALE GENOMIC DNA]</scope>
    <source>
        <strain evidence="1 2">Cad16T</strain>
    </source>
</reference>
<organism evidence="1 2">
    <name type="scientific">Candidatus Thiodictyon syntrophicum</name>
    <dbReference type="NCBI Taxonomy" id="1166950"/>
    <lineage>
        <taxon>Bacteria</taxon>
        <taxon>Pseudomonadati</taxon>
        <taxon>Pseudomonadota</taxon>
        <taxon>Gammaproteobacteria</taxon>
        <taxon>Chromatiales</taxon>
        <taxon>Chromatiaceae</taxon>
        <taxon>Thiodictyon</taxon>
    </lineage>
</organism>
<proteinExistence type="predicted"/>
<protein>
    <submittedName>
        <fullName evidence="1">Uncharacterized protein</fullName>
    </submittedName>
</protein>